<dbReference type="GO" id="GO:0030145">
    <property type="term" value="F:manganese ion binding"/>
    <property type="evidence" value="ECO:0007669"/>
    <property type="project" value="TreeGrafter"/>
</dbReference>
<gene>
    <name evidence="11" type="ORF">MPL3356_140053</name>
</gene>
<comment type="similarity">
    <text evidence="6">Belongs to the mannonate dehydratase family.</text>
</comment>
<dbReference type="EC" id="4.2.1.8" evidence="7"/>
<dbReference type="SUPFAM" id="SSF51658">
    <property type="entry name" value="Xylose isomerase-like"/>
    <property type="match status" value="1"/>
</dbReference>
<comment type="pathway">
    <text evidence="5">Carbohydrate metabolism; pentose and glucuronate interconversion.</text>
</comment>
<evidence type="ECO:0000256" key="6">
    <source>
        <dbReference type="ARBA" id="ARBA00007389"/>
    </source>
</evidence>
<keyword evidence="8" id="KW-0408">Iron</keyword>
<evidence type="ECO:0000256" key="3">
    <source>
        <dbReference type="ARBA" id="ARBA00001954"/>
    </source>
</evidence>
<proteinExistence type="inferred from homology"/>
<dbReference type="Pfam" id="PF03786">
    <property type="entry name" value="UxuA"/>
    <property type="match status" value="2"/>
</dbReference>
<evidence type="ECO:0000256" key="9">
    <source>
        <dbReference type="ARBA" id="ARBA00023211"/>
    </source>
</evidence>
<dbReference type="PANTHER" id="PTHR30387">
    <property type="entry name" value="MANNONATE DEHYDRATASE"/>
    <property type="match status" value="1"/>
</dbReference>
<sequence length="371" mass="41033">MKIGLGLYRESLTPENFRFARQAGATHIVAHLTNYFRGRDPSLSAGSEKEGWGDCSTDELWTYEDFSGLVKTVRDNGLEIAAIENFSPRFWSDILLDGPDRAKQIEGLKRLIRDAGHAGIPCIGYNFSIAGVWGWSRGPFARGDAMSVGLDLAAIDPDLPLPDGVVWNMRYRAGRPDAEPVTVSSDELWQRLGAFLRDIVPVAEEAGVILAAHPDDPPAEALRGAARLVNRPEKYDRLMDIVDSPSNGLELCLGSLQEMPGTDEIYGHVRRFARRGRIGYIHFRNVRGKVPNYHETFVDDGDIDMAEIVRILRDENYDGVIIPDHTPEMSCDAPWHAGKAFALGYMRALVQNAAALGPSQSIQSTSIRMQA</sequence>
<evidence type="ECO:0000313" key="12">
    <source>
        <dbReference type="Proteomes" id="UP000045285"/>
    </source>
</evidence>
<evidence type="ECO:0000313" key="11">
    <source>
        <dbReference type="EMBL" id="CDX13114.1"/>
    </source>
</evidence>
<dbReference type="Proteomes" id="UP000045285">
    <property type="component" value="Unassembled WGS sequence"/>
</dbReference>
<evidence type="ECO:0000256" key="8">
    <source>
        <dbReference type="ARBA" id="ARBA00023004"/>
    </source>
</evidence>
<dbReference type="EMBL" id="CCMZ01000006">
    <property type="protein sequence ID" value="CDX13114.1"/>
    <property type="molecule type" value="Genomic_DNA"/>
</dbReference>
<comment type="cofactor">
    <cofactor evidence="2">
        <name>Mn(2+)</name>
        <dbReference type="ChEBI" id="CHEBI:29035"/>
    </cofactor>
</comment>
<evidence type="ECO:0000256" key="4">
    <source>
        <dbReference type="ARBA" id="ARBA00002713"/>
    </source>
</evidence>
<keyword evidence="10 11" id="KW-0456">Lyase</keyword>
<evidence type="ECO:0000256" key="7">
    <source>
        <dbReference type="ARBA" id="ARBA00012927"/>
    </source>
</evidence>
<evidence type="ECO:0000256" key="10">
    <source>
        <dbReference type="ARBA" id="ARBA00023239"/>
    </source>
</evidence>
<dbReference type="PANTHER" id="PTHR30387:SF2">
    <property type="entry name" value="MANNONATE DEHYDRATASE"/>
    <property type="match status" value="1"/>
</dbReference>
<dbReference type="STRING" id="69974.MPLDJ20_150246"/>
<evidence type="ECO:0000256" key="1">
    <source>
        <dbReference type="ARBA" id="ARBA00001794"/>
    </source>
</evidence>
<comment type="catalytic activity">
    <reaction evidence="1">
        <text>D-mannonate = 2-dehydro-3-deoxy-D-gluconate + H2O</text>
        <dbReference type="Rhea" id="RHEA:20097"/>
        <dbReference type="ChEBI" id="CHEBI:15377"/>
        <dbReference type="ChEBI" id="CHEBI:17767"/>
        <dbReference type="ChEBI" id="CHEBI:57990"/>
        <dbReference type="EC" id="4.2.1.8"/>
    </reaction>
</comment>
<evidence type="ECO:0000256" key="5">
    <source>
        <dbReference type="ARBA" id="ARBA00004892"/>
    </source>
</evidence>
<keyword evidence="9" id="KW-0464">Manganese</keyword>
<dbReference type="AlphaFoldDB" id="A0A090DCA1"/>
<dbReference type="UniPathway" id="UPA00246"/>
<dbReference type="GO" id="GO:0042840">
    <property type="term" value="P:D-glucuronate catabolic process"/>
    <property type="evidence" value="ECO:0007669"/>
    <property type="project" value="TreeGrafter"/>
</dbReference>
<dbReference type="GO" id="GO:0008198">
    <property type="term" value="F:ferrous iron binding"/>
    <property type="evidence" value="ECO:0007669"/>
    <property type="project" value="TreeGrafter"/>
</dbReference>
<reference evidence="12" key="1">
    <citation type="submission" date="2014-08" db="EMBL/GenBank/DDBJ databases">
        <authorList>
            <person name="Moulin L."/>
        </authorList>
    </citation>
    <scope>NUCLEOTIDE SEQUENCE [LARGE SCALE GENOMIC DNA]</scope>
</reference>
<organism evidence="11 12">
    <name type="scientific">Mesorhizobium plurifarium</name>
    <dbReference type="NCBI Taxonomy" id="69974"/>
    <lineage>
        <taxon>Bacteria</taxon>
        <taxon>Pseudomonadati</taxon>
        <taxon>Pseudomonadota</taxon>
        <taxon>Alphaproteobacteria</taxon>
        <taxon>Hyphomicrobiales</taxon>
        <taxon>Phyllobacteriaceae</taxon>
        <taxon>Mesorhizobium</taxon>
    </lineage>
</organism>
<name>A0A090DCA1_MESPL</name>
<comment type="cofactor">
    <cofactor evidence="3">
        <name>Fe(2+)</name>
        <dbReference type="ChEBI" id="CHEBI:29033"/>
    </cofactor>
</comment>
<dbReference type="GO" id="GO:0008927">
    <property type="term" value="F:mannonate dehydratase activity"/>
    <property type="evidence" value="ECO:0007669"/>
    <property type="project" value="UniProtKB-EC"/>
</dbReference>
<dbReference type="InterPro" id="IPR004628">
    <property type="entry name" value="Man_deHydtase"/>
</dbReference>
<comment type="function">
    <text evidence="4">Catalyzes the dehydration of D-mannonate.</text>
</comment>
<protein>
    <recommendedName>
        <fullName evidence="7">mannonate dehydratase</fullName>
        <ecNumber evidence="7">4.2.1.8</ecNumber>
    </recommendedName>
</protein>
<dbReference type="Gene3D" id="3.20.20.150">
    <property type="entry name" value="Divalent-metal-dependent TIM barrel enzymes"/>
    <property type="match status" value="1"/>
</dbReference>
<keyword evidence="12" id="KW-1185">Reference proteome</keyword>
<evidence type="ECO:0000256" key="2">
    <source>
        <dbReference type="ARBA" id="ARBA00001936"/>
    </source>
</evidence>
<dbReference type="InterPro" id="IPR036237">
    <property type="entry name" value="Xyl_isomerase-like_sf"/>
</dbReference>
<accession>A0A090DCA1</accession>